<accession>A0A099W6Q7</accession>
<evidence type="ECO:0008006" key="3">
    <source>
        <dbReference type="Google" id="ProtNLM"/>
    </source>
</evidence>
<evidence type="ECO:0000313" key="2">
    <source>
        <dbReference type="Proteomes" id="UP000029844"/>
    </source>
</evidence>
<keyword evidence="2" id="KW-1185">Reference proteome</keyword>
<proteinExistence type="predicted"/>
<dbReference type="RefSeq" id="WP_036087020.1">
    <property type="nucleotide sequence ID" value="NZ_CBCSHQ010000018.1"/>
</dbReference>
<sequence length="108" mass="11702">METKHAWIIGWCLIIGGCAIGNGAATSDDEGMNHVNLSNDGPLDVAVSAEETKLLYEEDLATYLGIGDEELAKLQKQGNLPTITIDGTKYYPKASIDKWIEDNVGKSF</sequence>
<dbReference type="STRING" id="1552123.EP57_12165"/>
<gene>
    <name evidence="1" type="ORF">EP57_12165</name>
</gene>
<dbReference type="GeneID" id="58718107"/>
<evidence type="ECO:0000313" key="1">
    <source>
        <dbReference type="EMBL" id="KGL39810.1"/>
    </source>
</evidence>
<protein>
    <recommendedName>
        <fullName evidence="3">Helix-turn-helix domain-containing protein</fullName>
    </recommendedName>
</protein>
<dbReference type="AlphaFoldDB" id="A0A099W6Q7"/>
<dbReference type="OrthoDB" id="2361226at2"/>
<dbReference type="eggNOG" id="ENOG50346SE">
    <property type="taxonomic scope" value="Bacteria"/>
</dbReference>
<reference evidence="1 2" key="1">
    <citation type="submission" date="2014-05" db="EMBL/GenBank/DDBJ databases">
        <title>Novel Listeriaceae from food processing environments.</title>
        <authorList>
            <person name="den Bakker H.C."/>
        </authorList>
    </citation>
    <scope>NUCLEOTIDE SEQUENCE [LARGE SCALE GENOMIC DNA]</scope>
    <source>
        <strain evidence="1 2">FSL A5-0281</strain>
    </source>
</reference>
<comment type="caution">
    <text evidence="1">The sequence shown here is derived from an EMBL/GenBank/DDBJ whole genome shotgun (WGS) entry which is preliminary data.</text>
</comment>
<dbReference type="EMBL" id="JNFA01000025">
    <property type="protein sequence ID" value="KGL39810.1"/>
    <property type="molecule type" value="Genomic_DNA"/>
</dbReference>
<dbReference type="PROSITE" id="PS51257">
    <property type="entry name" value="PROKAR_LIPOPROTEIN"/>
    <property type="match status" value="1"/>
</dbReference>
<organism evidence="1 2">
    <name type="scientific">Listeria booriae</name>
    <dbReference type="NCBI Taxonomy" id="1552123"/>
    <lineage>
        <taxon>Bacteria</taxon>
        <taxon>Bacillati</taxon>
        <taxon>Bacillota</taxon>
        <taxon>Bacilli</taxon>
        <taxon>Bacillales</taxon>
        <taxon>Listeriaceae</taxon>
        <taxon>Listeria</taxon>
    </lineage>
</organism>
<dbReference type="Proteomes" id="UP000029844">
    <property type="component" value="Unassembled WGS sequence"/>
</dbReference>
<name>A0A099W6Q7_9LIST</name>